<organism evidence="1 2">
    <name type="scientific">Geodia barretti</name>
    <name type="common">Barrett's horny sponge</name>
    <dbReference type="NCBI Taxonomy" id="519541"/>
    <lineage>
        <taxon>Eukaryota</taxon>
        <taxon>Metazoa</taxon>
        <taxon>Porifera</taxon>
        <taxon>Demospongiae</taxon>
        <taxon>Heteroscleromorpha</taxon>
        <taxon>Tetractinellida</taxon>
        <taxon>Astrophorina</taxon>
        <taxon>Geodiidae</taxon>
        <taxon>Geodia</taxon>
    </lineage>
</organism>
<sequence>LADGESATVIRQYNNRLVETISNDVGNFAKKLEERKLIPSESSREISSMRGVRRKEKADIVMKKVLNSLDSAQCKEEWFREFTELFAAEDAYHEIAERMTEFYEALRMIDDTTTTISSGRFPSGCIIDVDDMNMLYSTLKITPQPSEKFLICHCSFQTDLTIRIYPLVSPGPGWFERFGRGYVFVWGAAFGAGIGGPIGAAIGGVVMDKLFGQHLGEGSYVDRSAMVTITARELSQAIPNKGIDDKKTKKVYTFVPNLQDRIDYPE</sequence>
<comment type="caution">
    <text evidence="1">The sequence shown here is derived from an EMBL/GenBank/DDBJ whole genome shotgun (WGS) entry which is preliminary data.</text>
</comment>
<evidence type="ECO:0000313" key="1">
    <source>
        <dbReference type="EMBL" id="CAI8012104.1"/>
    </source>
</evidence>
<name>A0AA35RII0_GEOBA</name>
<protein>
    <submittedName>
        <fullName evidence="1">Uncharacterized protein</fullName>
    </submittedName>
</protein>
<dbReference type="AlphaFoldDB" id="A0AA35RII0"/>
<feature type="non-terminal residue" evidence="1">
    <location>
        <position position="266"/>
    </location>
</feature>
<reference evidence="1" key="1">
    <citation type="submission" date="2023-03" db="EMBL/GenBank/DDBJ databases">
        <authorList>
            <person name="Steffen K."/>
            <person name="Cardenas P."/>
        </authorList>
    </citation>
    <scope>NUCLEOTIDE SEQUENCE</scope>
</reference>
<accession>A0AA35RII0</accession>
<dbReference type="Proteomes" id="UP001174909">
    <property type="component" value="Unassembled WGS sequence"/>
</dbReference>
<gene>
    <name evidence="1" type="ORF">GBAR_LOCUS7767</name>
</gene>
<evidence type="ECO:0000313" key="2">
    <source>
        <dbReference type="Proteomes" id="UP001174909"/>
    </source>
</evidence>
<keyword evidence="2" id="KW-1185">Reference proteome</keyword>
<proteinExistence type="predicted"/>
<dbReference type="EMBL" id="CASHTH010001151">
    <property type="protein sequence ID" value="CAI8012104.1"/>
    <property type="molecule type" value="Genomic_DNA"/>
</dbReference>